<feature type="compositionally biased region" description="Low complexity" evidence="1">
    <location>
        <begin position="926"/>
        <end position="971"/>
    </location>
</feature>
<feature type="region of interest" description="Disordered" evidence="1">
    <location>
        <begin position="839"/>
        <end position="1060"/>
    </location>
</feature>
<dbReference type="Proteomes" id="UP001201980">
    <property type="component" value="Unassembled WGS sequence"/>
</dbReference>
<evidence type="ECO:0000256" key="2">
    <source>
        <dbReference type="SAM" id="Phobius"/>
    </source>
</evidence>
<name>A0AAD5RNX8_9PEZI</name>
<feature type="compositionally biased region" description="Low complexity" evidence="1">
    <location>
        <begin position="347"/>
        <end position="380"/>
    </location>
</feature>
<feature type="region of interest" description="Disordered" evidence="1">
    <location>
        <begin position="1"/>
        <end position="189"/>
    </location>
</feature>
<feature type="compositionally biased region" description="Polar residues" evidence="1">
    <location>
        <begin position="77"/>
        <end position="90"/>
    </location>
</feature>
<keyword evidence="4" id="KW-1185">Reference proteome</keyword>
<keyword evidence="2" id="KW-1133">Transmembrane helix</keyword>
<feature type="compositionally biased region" description="Acidic residues" evidence="1">
    <location>
        <begin position="536"/>
        <end position="548"/>
    </location>
</feature>
<feature type="region of interest" description="Disordered" evidence="1">
    <location>
        <begin position="423"/>
        <end position="623"/>
    </location>
</feature>
<feature type="transmembrane region" description="Helical" evidence="2">
    <location>
        <begin position="1211"/>
        <end position="1232"/>
    </location>
</feature>
<feature type="compositionally biased region" description="Low complexity" evidence="1">
    <location>
        <begin position="398"/>
        <end position="408"/>
    </location>
</feature>
<feature type="compositionally biased region" description="Low complexity" evidence="1">
    <location>
        <begin position="479"/>
        <end position="489"/>
    </location>
</feature>
<sequence>MSDDPGPSQTPRRLPLHERSDSQRNVNANAAALTIRVVPYSPPRPIDGDDGEDGEGSGSSSGENDPHPSSPLENIPTHHSSVQGLHTGDSNDSDRSGVGVGAAEGQYASSENWQRQPWAAHEGSNRSNSSKSSSRASVISGQKKTEQQYPLAISEGTAGPTEERAGPARTLGYATGPGSALSSSSSLGLSLAARRDEYVSASPASPSSPVVSSPAYYEASRANIAAVNASSSTSSSVVHHPNQTLSSLSLPSLSPSLSPSPTPQPTQSQQHRQQPYSAAHEDQEECASSQYPSPSLSPSPALLEQTPSEPPSGPTSPLLRPLSRRRNVVAINPESKTFTLVPFGERAASAATVHTASSSYSQPSRSQSQQSTHQQQPHASLSTASEYTEFGARRGFHSGSPPISSSYSTLSTLSTVTATFSLDRPSSGIFSDDHPSSPLTTIPDDRTESPASPKTPTHRIRQAQLQQQRFFDEDSNADTPTQQHPQQQQERTRGQSEEPETSSSSSPWNYRLVGGLRKVPKTPDLKGKGKQRSDEYQSEFDDVEEVAEDSPVSFTTTRSPTAIGYDSPQPLPPLPPVQEVNTPEQPTAPRPRAFNIGTSDNNTLDNSGIGGGNSSESGSGIGEGAGLSFETYFSRRASEKQPQSQPFFDLNTKTSFQSAASTLSERTNYKVYGHSSPAAQRSDEDFNSLLEVPSSSHSENYVLLGESSPAASFNDSLPVPPSSDLDSNENFVIHGDPSPSASIVTLNRALRQATSTDSLIVSRGGARHKFSQESLVIQPLRLPKKKKKSHDNFRLGYYRKHSRESLCTQPSLKSLSSIATQEAARVFFAAPQVININLQDPSVAGPSKRTAKPKAILPGHSASLSDASKKEARSTLPEDPSWAGFSVADASSQVSHKRVRMEPQPHVWSSQLSTVMSESEDGSEVTGSRSPSAFSGSAGGARSSGRRSSGFSFFGGTSTRSRRIGSIESSIAPLDDGSGSGSGGHGRTDSLDRPQAAHMRQSPGPSMRIRDQDEHGDGLADLHDLQSRPSRTGLGNIFRNNSSDRNLHSSASSRNGSFTSSSVPAWARLYYGSGERRLLSMPSISSLAESTGRFDESRPSSGSPGGNSLPIHSPRRRMRDAYQPAVAGPSGLGRSHRPISSEAGSMDISPAMPHPTADPYGRSLGFRRKPSSVWSPHLRFDRHASRYSVWDPPSVQWSAESGPLGRRNAQVILFVTGFLIPLNWIIAAFLPLPPDPKILLRQQMVERGGSTSSLDLPAEIEHTRNGAADETRYQSARWWRTLNRFMAIFGVLIIAAVIVLVVVGVRQKWGQ</sequence>
<feature type="transmembrane region" description="Helical" evidence="2">
    <location>
        <begin position="1285"/>
        <end position="1305"/>
    </location>
</feature>
<feature type="compositionally biased region" description="Low complexity" evidence="1">
    <location>
        <begin position="125"/>
        <end position="140"/>
    </location>
</feature>
<feature type="compositionally biased region" description="Low complexity" evidence="1">
    <location>
        <begin position="199"/>
        <end position="215"/>
    </location>
</feature>
<feature type="region of interest" description="Disordered" evidence="1">
    <location>
        <begin position="1090"/>
        <end position="1163"/>
    </location>
</feature>
<comment type="caution">
    <text evidence="3">The sequence shown here is derived from an EMBL/GenBank/DDBJ whole genome shotgun (WGS) entry which is preliminary data.</text>
</comment>
<accession>A0AAD5RNX8</accession>
<protein>
    <submittedName>
        <fullName evidence="3">Serine-rich protein</fullName>
    </submittedName>
</protein>
<feature type="region of interest" description="Disordered" evidence="1">
    <location>
        <begin position="196"/>
        <end position="215"/>
    </location>
</feature>
<gene>
    <name evidence="3" type="ORF">MKZ38_003448</name>
</gene>
<feature type="region of interest" description="Disordered" evidence="1">
    <location>
        <begin position="227"/>
        <end position="408"/>
    </location>
</feature>
<reference evidence="3" key="1">
    <citation type="submission" date="2022-07" db="EMBL/GenBank/DDBJ databases">
        <title>Draft genome sequence of Zalerion maritima ATCC 34329, a (micro)plastics degrading marine fungus.</title>
        <authorList>
            <person name="Paco A."/>
            <person name="Goncalves M.F.M."/>
            <person name="Rocha-Santos T.A.P."/>
            <person name="Alves A."/>
        </authorList>
    </citation>
    <scope>NUCLEOTIDE SEQUENCE</scope>
    <source>
        <strain evidence="3">ATCC 34329</strain>
    </source>
</reference>
<feature type="compositionally biased region" description="Polar residues" evidence="1">
    <location>
        <begin position="907"/>
        <end position="917"/>
    </location>
</feature>
<feature type="compositionally biased region" description="Low complexity" evidence="1">
    <location>
        <begin position="227"/>
        <end position="257"/>
    </location>
</feature>
<feature type="compositionally biased region" description="Basic and acidic residues" evidence="1">
    <location>
        <begin position="1008"/>
        <end position="1026"/>
    </location>
</feature>
<evidence type="ECO:0000313" key="3">
    <source>
        <dbReference type="EMBL" id="KAJ2899047.1"/>
    </source>
</evidence>
<feature type="compositionally biased region" description="Basic and acidic residues" evidence="1">
    <location>
        <begin position="521"/>
        <end position="535"/>
    </location>
</feature>
<feature type="compositionally biased region" description="Polar residues" evidence="1">
    <location>
        <begin position="1038"/>
        <end position="1060"/>
    </location>
</feature>
<keyword evidence="2" id="KW-0812">Transmembrane</keyword>
<evidence type="ECO:0000313" key="4">
    <source>
        <dbReference type="Proteomes" id="UP001201980"/>
    </source>
</evidence>
<organism evidence="3 4">
    <name type="scientific">Zalerion maritima</name>
    <dbReference type="NCBI Taxonomy" id="339359"/>
    <lineage>
        <taxon>Eukaryota</taxon>
        <taxon>Fungi</taxon>
        <taxon>Dikarya</taxon>
        <taxon>Ascomycota</taxon>
        <taxon>Pezizomycotina</taxon>
        <taxon>Sordariomycetes</taxon>
        <taxon>Lulworthiomycetidae</taxon>
        <taxon>Lulworthiales</taxon>
        <taxon>Lulworthiaceae</taxon>
        <taxon>Zalerion</taxon>
    </lineage>
</organism>
<feature type="compositionally biased region" description="Low complexity" evidence="1">
    <location>
        <begin position="288"/>
        <end position="300"/>
    </location>
</feature>
<keyword evidence="2" id="KW-0472">Membrane</keyword>
<evidence type="ECO:0000256" key="1">
    <source>
        <dbReference type="SAM" id="MobiDB-lite"/>
    </source>
</evidence>
<feature type="compositionally biased region" description="Polar residues" evidence="1">
    <location>
        <begin position="596"/>
        <end position="605"/>
    </location>
</feature>
<proteinExistence type="predicted"/>
<dbReference type="EMBL" id="JAKWBI020000209">
    <property type="protein sequence ID" value="KAJ2899047.1"/>
    <property type="molecule type" value="Genomic_DNA"/>
</dbReference>
<feature type="compositionally biased region" description="Low complexity" evidence="1">
    <location>
        <begin position="178"/>
        <end position="189"/>
    </location>
</feature>
<feature type="compositionally biased region" description="Low complexity" evidence="1">
    <location>
        <begin position="1099"/>
        <end position="1110"/>
    </location>
</feature>
<feature type="compositionally biased region" description="Gly residues" evidence="1">
    <location>
        <begin position="608"/>
        <end position="623"/>
    </location>
</feature>